<evidence type="ECO:0000313" key="2">
    <source>
        <dbReference type="EMBL" id="CVI58725.1"/>
    </source>
</evidence>
<evidence type="ECO:0000256" key="1">
    <source>
        <dbReference type="SAM" id="MobiDB-lite"/>
    </source>
</evidence>
<feature type="region of interest" description="Disordered" evidence="1">
    <location>
        <begin position="61"/>
        <end position="94"/>
    </location>
</feature>
<dbReference type="RefSeq" id="WP_080854087.1">
    <property type="nucleotide sequence ID" value="NZ_LT009776.1"/>
</dbReference>
<comment type="caution">
    <text evidence="2">The sequence shown here is derived from an EMBL/GenBank/DDBJ whole genome shotgun (WGS) entry which is preliminary data.</text>
</comment>
<protein>
    <submittedName>
        <fullName evidence="2">Uncharacterized protein</fullName>
    </submittedName>
</protein>
<feature type="compositionally biased region" description="Basic and acidic residues" evidence="1">
    <location>
        <begin position="79"/>
        <end position="88"/>
    </location>
</feature>
<reference evidence="2" key="1">
    <citation type="submission" date="2016-01" db="EMBL/GenBank/DDBJ databases">
        <authorList>
            <person name="Regsiter A."/>
            <person name="william w."/>
        </authorList>
    </citation>
    <scope>NUCLEOTIDE SEQUENCE</scope>
    <source>
        <strain evidence="2">NCPPB 1641</strain>
    </source>
</reference>
<dbReference type="Proteomes" id="UP000192140">
    <property type="component" value="Unassembled WGS sequence"/>
</dbReference>
<name>A0A1S7TVV3_9HYPH</name>
<dbReference type="EMBL" id="FCNP01000033">
    <property type="protein sequence ID" value="CVI58725.1"/>
    <property type="molecule type" value="Genomic_DNA"/>
</dbReference>
<sequence>MADFSDAITPASVVAKMQERGVHLSERTLREFARKVGACRIIGKAMFFMPEDIEILIAAAKPRPKGATSSSKPGWTESDTEKLLDRLEKGKKKR</sequence>
<evidence type="ECO:0000313" key="3">
    <source>
        <dbReference type="Proteomes" id="UP000192140"/>
    </source>
</evidence>
<accession>A0A1S7TVV3</accession>
<organism evidence="2 3">
    <name type="scientific">Agrobacterium deltaense NCPPB 1641</name>
    <dbReference type="NCBI Taxonomy" id="1183425"/>
    <lineage>
        <taxon>Bacteria</taxon>
        <taxon>Pseudomonadati</taxon>
        <taxon>Pseudomonadota</taxon>
        <taxon>Alphaproteobacteria</taxon>
        <taxon>Hyphomicrobiales</taxon>
        <taxon>Rhizobiaceae</taxon>
        <taxon>Rhizobium/Agrobacterium group</taxon>
        <taxon>Agrobacterium</taxon>
    </lineage>
</organism>
<gene>
    <name evidence="2" type="ORF">AGR7A_Lc120228</name>
</gene>
<keyword evidence="3" id="KW-1185">Reference proteome</keyword>
<proteinExistence type="predicted"/>
<dbReference type="AlphaFoldDB" id="A0A1S7TVV3"/>